<sequence>MHHHCTTTHWITHWREWIPWRIRSLANTTHHSTVFFPRPEQQDYSKVSNLASAMGGRDRPRLASRLNPVPGCPRSPRRTCYTAHENRVPPATAAEDDLAARGSEPPRPAAGSMSMTYLIPPSFGPPLAASFRPPPTGNSRYTASPGKVVSHKTRRR</sequence>
<dbReference type="EMBL" id="WIGO01000771">
    <property type="protein sequence ID" value="KAF6805039.1"/>
    <property type="molecule type" value="Genomic_DNA"/>
</dbReference>
<gene>
    <name evidence="2" type="ORF">CPLU01_16017</name>
</gene>
<proteinExistence type="predicted"/>
<dbReference type="Proteomes" id="UP000654918">
    <property type="component" value="Unassembled WGS sequence"/>
</dbReference>
<keyword evidence="3" id="KW-1185">Reference proteome</keyword>
<protein>
    <submittedName>
        <fullName evidence="2">Uncharacterized protein</fullName>
    </submittedName>
</protein>
<evidence type="ECO:0000313" key="2">
    <source>
        <dbReference type="EMBL" id="KAF6805039.1"/>
    </source>
</evidence>
<accession>A0A8H6MQA0</accession>
<feature type="region of interest" description="Disordered" evidence="1">
    <location>
        <begin position="52"/>
        <end position="156"/>
    </location>
</feature>
<organism evidence="2 3">
    <name type="scientific">Colletotrichum plurivorum</name>
    <dbReference type="NCBI Taxonomy" id="2175906"/>
    <lineage>
        <taxon>Eukaryota</taxon>
        <taxon>Fungi</taxon>
        <taxon>Dikarya</taxon>
        <taxon>Ascomycota</taxon>
        <taxon>Pezizomycotina</taxon>
        <taxon>Sordariomycetes</taxon>
        <taxon>Hypocreomycetidae</taxon>
        <taxon>Glomerellales</taxon>
        <taxon>Glomerellaceae</taxon>
        <taxon>Colletotrichum</taxon>
        <taxon>Colletotrichum orchidearum species complex</taxon>
    </lineage>
</organism>
<dbReference type="AlphaFoldDB" id="A0A8H6MQA0"/>
<evidence type="ECO:0000256" key="1">
    <source>
        <dbReference type="SAM" id="MobiDB-lite"/>
    </source>
</evidence>
<evidence type="ECO:0000313" key="3">
    <source>
        <dbReference type="Proteomes" id="UP000654918"/>
    </source>
</evidence>
<name>A0A8H6MQA0_9PEZI</name>
<reference evidence="2" key="1">
    <citation type="journal article" date="2020" name="Phytopathology">
        <title>Genome Sequence Resources of Colletotrichum truncatum, C. plurivorum, C. musicola, and C. sojae: Four Species Pathogenic to Soybean (Glycine max).</title>
        <authorList>
            <person name="Rogerio F."/>
            <person name="Boufleur T.R."/>
            <person name="Ciampi-Guillardi M."/>
            <person name="Sukno S.A."/>
            <person name="Thon M.R."/>
            <person name="Massola Junior N.S."/>
            <person name="Baroncelli R."/>
        </authorList>
    </citation>
    <scope>NUCLEOTIDE SEQUENCE</scope>
    <source>
        <strain evidence="2">LFN00145</strain>
    </source>
</reference>
<comment type="caution">
    <text evidence="2">The sequence shown here is derived from an EMBL/GenBank/DDBJ whole genome shotgun (WGS) entry which is preliminary data.</text>
</comment>